<protein>
    <submittedName>
        <fullName evidence="2">Uncharacterized protein</fullName>
    </submittedName>
</protein>
<accession>A0A4Q2TC85</accession>
<feature type="transmembrane region" description="Helical" evidence="1">
    <location>
        <begin position="37"/>
        <end position="60"/>
    </location>
</feature>
<comment type="caution">
    <text evidence="2">The sequence shown here is derived from an EMBL/GenBank/DDBJ whole genome shotgun (WGS) entry which is preliminary data.</text>
</comment>
<gene>
    <name evidence="2" type="ORF">EUA94_01550</name>
</gene>
<name>A0A4Q2TC85_9ACTN</name>
<dbReference type="Proteomes" id="UP000291101">
    <property type="component" value="Unassembled WGS sequence"/>
</dbReference>
<dbReference type="EMBL" id="SDWV01000001">
    <property type="protein sequence ID" value="RYC14834.1"/>
    <property type="molecule type" value="Genomic_DNA"/>
</dbReference>
<keyword evidence="1" id="KW-1133">Transmembrane helix</keyword>
<evidence type="ECO:0000313" key="2">
    <source>
        <dbReference type="EMBL" id="RYC14834.1"/>
    </source>
</evidence>
<proteinExistence type="predicted"/>
<keyword evidence="3" id="KW-1185">Reference proteome</keyword>
<reference evidence="2 3" key="1">
    <citation type="submission" date="2019-01" db="EMBL/GenBank/DDBJ databases">
        <title>Novel species of Nocardioides.</title>
        <authorList>
            <person name="Liu Q."/>
            <person name="X Y.-H."/>
        </authorList>
    </citation>
    <scope>NUCLEOTIDE SEQUENCE [LARGE SCALE GENOMIC DNA]</scope>
    <source>
        <strain evidence="2 3">HLT2-9</strain>
    </source>
</reference>
<sequence>MNALTRRGVTLVGVAVLIFFASMALNAASSDGVRVIGSMLGLVAALMIVVGVVLAAVGVVRKA</sequence>
<dbReference type="AlphaFoldDB" id="A0A4Q2TC85"/>
<keyword evidence="1" id="KW-0812">Transmembrane</keyword>
<organism evidence="2 3">
    <name type="scientific">Nocardioides zhouii</name>
    <dbReference type="NCBI Taxonomy" id="1168729"/>
    <lineage>
        <taxon>Bacteria</taxon>
        <taxon>Bacillati</taxon>
        <taxon>Actinomycetota</taxon>
        <taxon>Actinomycetes</taxon>
        <taxon>Propionibacteriales</taxon>
        <taxon>Nocardioidaceae</taxon>
        <taxon>Nocardioides</taxon>
    </lineage>
</organism>
<evidence type="ECO:0000256" key="1">
    <source>
        <dbReference type="SAM" id="Phobius"/>
    </source>
</evidence>
<keyword evidence="1" id="KW-0472">Membrane</keyword>
<dbReference type="RefSeq" id="WP_129424004.1">
    <property type="nucleotide sequence ID" value="NZ_SDWV01000001.1"/>
</dbReference>
<evidence type="ECO:0000313" key="3">
    <source>
        <dbReference type="Proteomes" id="UP000291101"/>
    </source>
</evidence>